<reference evidence="1" key="1">
    <citation type="submission" date="2022-02" db="EMBL/GenBank/DDBJ databases">
        <title>Paenibacillus sp. MBLB1832 Whole Genome Shotgun Sequencing.</title>
        <authorList>
            <person name="Hwang C.Y."/>
            <person name="Cho E.-S."/>
            <person name="Seo M.-J."/>
        </authorList>
    </citation>
    <scope>NUCLEOTIDE SEQUENCE</scope>
    <source>
        <strain evidence="1">MBLB1832</strain>
    </source>
</reference>
<gene>
    <name evidence="1" type="ORF">MJB10_18835</name>
</gene>
<organism evidence="1 2">
    <name type="scientific">Paenibacillus roseopurpureus</name>
    <dbReference type="NCBI Taxonomy" id="2918901"/>
    <lineage>
        <taxon>Bacteria</taxon>
        <taxon>Bacillati</taxon>
        <taxon>Bacillota</taxon>
        <taxon>Bacilli</taxon>
        <taxon>Bacillales</taxon>
        <taxon>Paenibacillaceae</taxon>
        <taxon>Paenibacillus</taxon>
    </lineage>
</organism>
<keyword evidence="2" id="KW-1185">Reference proteome</keyword>
<dbReference type="EMBL" id="CP130319">
    <property type="protein sequence ID" value="WNR43156.1"/>
    <property type="molecule type" value="Genomic_DNA"/>
</dbReference>
<accession>A0AA96LL83</accession>
<evidence type="ECO:0000313" key="1">
    <source>
        <dbReference type="EMBL" id="WNR43156.1"/>
    </source>
</evidence>
<dbReference type="AlphaFoldDB" id="A0AA96LL83"/>
<dbReference type="KEGG" id="proo:MJB10_18835"/>
<dbReference type="RefSeq" id="WP_314797169.1">
    <property type="nucleotide sequence ID" value="NZ_CP130319.1"/>
</dbReference>
<protein>
    <submittedName>
        <fullName evidence="1">Uncharacterized protein</fullName>
    </submittedName>
</protein>
<proteinExistence type="predicted"/>
<name>A0AA96LL83_9BACL</name>
<sequence length="494" mass="54531">METATFTISFNQFGTPYTDNFDVIVVDENETLVERNFDIRDVVKQLTSSPAISQGDAKELLKGIGKIDYTGNEPGNHAPTFNLAHPNHPFTNRTIESGSEIEVNSLDGDLSLYFSDEIDAFEDVVYVDVINHSVENPAASFTLESGSWVIAAHHVGTSTFTAIARDGLGGVFEQTFTVTVTPNTAPTLNTSNPVVPFLNHKDAAEKLDHSLIMSGGALLDLNEFFNDTSDDELRYQLELSHGSNTVVESVYVDQLNESSNLVTLFDMYEVYPESVGPYKISKITAYDDEGLHTELNCNIVFDGFNDQQIPENLDLYASNDAGISSLTIEPHTQGWLETSEHIVHISTKSYSDSTVVTPYYYHNNTTGHDYIKFEAGTQSDKSATVKLYTAFTENSEYVWYQNDIHVYLNEPDRDEGGGQSISLYSDFKANFGDYVSMSTVASVTYSYDSGSYVVTVRDIQSPTGTVLTIDPDFGAGTSGSRVYTVPFIKPNETN</sequence>
<dbReference type="Proteomes" id="UP001304650">
    <property type="component" value="Chromosome"/>
</dbReference>
<evidence type="ECO:0000313" key="2">
    <source>
        <dbReference type="Proteomes" id="UP001304650"/>
    </source>
</evidence>